<keyword evidence="4 11" id="KW-0227">DNA damage</keyword>
<dbReference type="PANTHER" id="PTHR39651">
    <property type="entry name" value="HOLLIDAY JUNCTION RESOLVASE HJC"/>
    <property type="match status" value="1"/>
</dbReference>
<name>C9RFP1_METVM</name>
<dbReference type="Proteomes" id="UP000002063">
    <property type="component" value="Chromosome"/>
</dbReference>
<feature type="binding site" evidence="11">
    <location>
        <position position="36"/>
    </location>
    <ligand>
        <name>Mg(2+)</name>
        <dbReference type="ChEBI" id="CHEBI:18420"/>
    </ligand>
</feature>
<dbReference type="NCBIfam" id="NF040854">
    <property type="entry name" value="Hol_resolv_Hjc"/>
    <property type="match status" value="1"/>
</dbReference>
<protein>
    <recommendedName>
        <fullName evidence="11">Crossover junction endodeoxyribonuclease Hjc</fullName>
        <shortName evidence="11">Hjc</shortName>
        <ecNumber evidence="11">3.1.21.10</ecNumber>
    </recommendedName>
    <alternativeName>
        <fullName evidence="11">Holliday junction resolvase Hjc</fullName>
    </alternativeName>
</protein>
<keyword evidence="6 11" id="KW-0460">Magnesium</keyword>
<feature type="active site" evidence="11">
    <location>
        <position position="32"/>
    </location>
</feature>
<accession>C9RFP1</accession>
<dbReference type="Pfam" id="PF01870">
    <property type="entry name" value="Hjc"/>
    <property type="match status" value="1"/>
</dbReference>
<evidence type="ECO:0000313" key="12">
    <source>
        <dbReference type="EMBL" id="ACX72393.1"/>
    </source>
</evidence>
<dbReference type="InterPro" id="IPR002732">
    <property type="entry name" value="Hjc"/>
</dbReference>
<feature type="site" description="Transition state stabilizer" evidence="11">
    <location>
        <position position="51"/>
    </location>
</feature>
<dbReference type="CDD" id="cd00523">
    <property type="entry name" value="Holliday_junction_resolvase"/>
    <property type="match status" value="1"/>
</dbReference>
<dbReference type="PIRSF" id="PIRSF004985">
    <property type="entry name" value="Hlld_jn_rslvs_ar"/>
    <property type="match status" value="1"/>
</dbReference>
<evidence type="ECO:0000256" key="3">
    <source>
        <dbReference type="ARBA" id="ARBA00022759"/>
    </source>
</evidence>
<proteinExistence type="inferred from homology"/>
<dbReference type="KEGG" id="mvu:Metvu_0534"/>
<evidence type="ECO:0000256" key="5">
    <source>
        <dbReference type="ARBA" id="ARBA00022801"/>
    </source>
</evidence>
<dbReference type="GO" id="GO:0006310">
    <property type="term" value="P:DNA recombination"/>
    <property type="evidence" value="ECO:0007669"/>
    <property type="project" value="UniProtKB-UniRule"/>
</dbReference>
<dbReference type="SUPFAM" id="SSF52980">
    <property type="entry name" value="Restriction endonuclease-like"/>
    <property type="match status" value="1"/>
</dbReference>
<keyword evidence="1 11" id="KW-0540">Nuclease</keyword>
<dbReference type="OrthoDB" id="34330at2157"/>
<dbReference type="GO" id="GO:0003677">
    <property type="term" value="F:DNA binding"/>
    <property type="evidence" value="ECO:0007669"/>
    <property type="project" value="UniProtKB-KW"/>
</dbReference>
<dbReference type="HOGENOM" id="CLU_139546_2_0_2"/>
<gene>
    <name evidence="11" type="primary">hjc</name>
    <name evidence="12" type="ordered locus">Metvu_0534</name>
</gene>
<evidence type="ECO:0000256" key="7">
    <source>
        <dbReference type="ARBA" id="ARBA00023125"/>
    </source>
</evidence>
<dbReference type="AlphaFoldDB" id="C9RFP1"/>
<comment type="similarity">
    <text evidence="11">Belongs to the Holliday junction resolvase Hjc family.</text>
</comment>
<evidence type="ECO:0000256" key="4">
    <source>
        <dbReference type="ARBA" id="ARBA00022763"/>
    </source>
</evidence>
<keyword evidence="7 11" id="KW-0238">DNA-binding</keyword>
<comment type="cofactor">
    <cofactor evidence="11">
        <name>Mg(2+)</name>
        <dbReference type="ChEBI" id="CHEBI:18420"/>
    </cofactor>
    <text evidence="11">Binds 1 Mg(2+) ion per subunit.</text>
</comment>
<evidence type="ECO:0000313" key="13">
    <source>
        <dbReference type="Proteomes" id="UP000002063"/>
    </source>
</evidence>
<dbReference type="GO" id="GO:0006281">
    <property type="term" value="P:DNA repair"/>
    <property type="evidence" value="ECO:0007669"/>
    <property type="project" value="UniProtKB-UniRule"/>
</dbReference>
<keyword evidence="2 11" id="KW-0479">Metal-binding</keyword>
<dbReference type="InterPro" id="IPR011856">
    <property type="entry name" value="tRNA_endonuc-like_dom_sf"/>
</dbReference>
<evidence type="ECO:0000256" key="10">
    <source>
        <dbReference type="ARBA" id="ARBA00029354"/>
    </source>
</evidence>
<dbReference type="EC" id="3.1.21.10" evidence="11"/>
<dbReference type="eggNOG" id="arCOG00919">
    <property type="taxonomic scope" value="Archaea"/>
</dbReference>
<evidence type="ECO:0000256" key="6">
    <source>
        <dbReference type="ARBA" id="ARBA00022842"/>
    </source>
</evidence>
<dbReference type="EMBL" id="CP001787">
    <property type="protein sequence ID" value="ACX72393.1"/>
    <property type="molecule type" value="Genomic_DNA"/>
</dbReference>
<organism evidence="12 13">
    <name type="scientific">Methanocaldococcus vulcanius (strain ATCC 700851 / DSM 12094 / M7)</name>
    <name type="common">Methanococcus vulcanius</name>
    <dbReference type="NCBI Taxonomy" id="579137"/>
    <lineage>
        <taxon>Archaea</taxon>
        <taxon>Methanobacteriati</taxon>
        <taxon>Methanobacteriota</taxon>
        <taxon>Methanomada group</taxon>
        <taxon>Methanococci</taxon>
        <taxon>Methanococcales</taxon>
        <taxon>Methanocaldococcaceae</taxon>
        <taxon>Methanocaldococcus</taxon>
    </lineage>
</organism>
<dbReference type="Gene3D" id="3.40.1350.10">
    <property type="match status" value="1"/>
</dbReference>
<sequence length="140" mass="15894">MKHKYRKGSSFERELKKLLEEEGFAVVRSAGSKGVDIIAGKDGKILIFECKSSSKSKFYVNREDIEKLITFSKIFGGTPYLAVKLDGEVLFVDPNLLSKRGKHYPISKEIKVISLSFYEIVGKGKQLRIEEICETKKDEI</sequence>
<dbReference type="RefSeq" id="WP_015732614.1">
    <property type="nucleotide sequence ID" value="NC_013407.1"/>
</dbReference>
<comment type="catalytic activity">
    <reaction evidence="10 11">
        <text>Endonucleolytic cleavage at a junction such as a reciprocal single-stranded crossover between two homologous DNA duplexes (Holliday junction).</text>
        <dbReference type="EC" id="3.1.21.10"/>
    </reaction>
</comment>
<evidence type="ECO:0000256" key="8">
    <source>
        <dbReference type="ARBA" id="ARBA00023172"/>
    </source>
</evidence>
<reference evidence="12" key="1">
    <citation type="submission" date="2009-10" db="EMBL/GenBank/DDBJ databases">
        <title>Complete sequence of chromosome of Methanocaldococcus vulcanius M7.</title>
        <authorList>
            <consortium name="US DOE Joint Genome Institute"/>
            <person name="Lucas S."/>
            <person name="Copeland A."/>
            <person name="Lapidus A."/>
            <person name="Glavina del Rio T."/>
            <person name="Dalin E."/>
            <person name="Tice H."/>
            <person name="Bruce D."/>
            <person name="Goodwin L."/>
            <person name="Pitluck S."/>
            <person name="Lcollab F.I."/>
            <person name="Brettin T."/>
            <person name="Detter J.C."/>
            <person name="Han C."/>
            <person name="Tapia R."/>
            <person name="Kuske C.R."/>
            <person name="Schmutz J."/>
            <person name="Larimer F."/>
            <person name="Land M."/>
            <person name="Hauser L."/>
            <person name="Kyrpides N."/>
            <person name="Ovchinikova G."/>
            <person name="Sieprawska-Lupa M."/>
            <person name="Whitman W.B."/>
            <person name="Woyke T."/>
        </authorList>
    </citation>
    <scope>NUCLEOTIDE SEQUENCE [LARGE SCALE GENOMIC DNA]</scope>
    <source>
        <strain evidence="12">M7</strain>
    </source>
</reference>
<dbReference type="InterPro" id="IPR014428">
    <property type="entry name" value="Hjc_arc"/>
</dbReference>
<feature type="binding site" evidence="11">
    <location>
        <position position="49"/>
    </location>
    <ligand>
        <name>Mg(2+)</name>
        <dbReference type="ChEBI" id="CHEBI:18420"/>
    </ligand>
</feature>
<dbReference type="GO" id="GO:0008821">
    <property type="term" value="F:crossover junction DNA endonuclease activity"/>
    <property type="evidence" value="ECO:0007669"/>
    <property type="project" value="UniProtKB-UniRule"/>
</dbReference>
<keyword evidence="13" id="KW-1185">Reference proteome</keyword>
<dbReference type="GeneID" id="8512867"/>
<feature type="binding site" evidence="11">
    <location>
        <position position="12"/>
    </location>
    <ligand>
        <name>Mg(2+)</name>
        <dbReference type="ChEBI" id="CHEBI:18420"/>
    </ligand>
</feature>
<dbReference type="STRING" id="579137.Metvu_0534"/>
<comment type="subunit">
    <text evidence="11">Homodimer.</text>
</comment>
<keyword evidence="9 11" id="KW-0234">DNA repair</keyword>
<dbReference type="GO" id="GO:0000287">
    <property type="term" value="F:magnesium ion binding"/>
    <property type="evidence" value="ECO:0007669"/>
    <property type="project" value="UniProtKB-UniRule"/>
</dbReference>
<evidence type="ECO:0000256" key="9">
    <source>
        <dbReference type="ARBA" id="ARBA00023204"/>
    </source>
</evidence>
<keyword evidence="3 11" id="KW-0255">Endonuclease</keyword>
<keyword evidence="8 11" id="KW-0233">DNA recombination</keyword>
<evidence type="ECO:0000256" key="2">
    <source>
        <dbReference type="ARBA" id="ARBA00022723"/>
    </source>
</evidence>
<keyword evidence="5 11" id="KW-0378">Hydrolase</keyword>
<dbReference type="PANTHER" id="PTHR39651:SF1">
    <property type="entry name" value="HOLLIDAY JUNCTION RESOLVASE HJC"/>
    <property type="match status" value="1"/>
</dbReference>
<evidence type="ECO:0000256" key="1">
    <source>
        <dbReference type="ARBA" id="ARBA00022722"/>
    </source>
</evidence>
<comment type="function">
    <text evidence="11">A structure-specific endonuclease that resolves Holliday junction (HJ) intermediates during genetic recombination. Cleaves 4-way DNA junctions introducing paired nicks in opposing strands, leaving a 5'-terminal phosphate and a 3'-terminal hydroxyl group that are subsequently ligated to produce recombinant products.</text>
</comment>
<dbReference type="InterPro" id="IPR011335">
    <property type="entry name" value="Restrct_endonuc-II-like"/>
</dbReference>
<dbReference type="HAMAP" id="MF_01490">
    <property type="entry name" value="HJ_Resolv_Hjc"/>
    <property type="match status" value="1"/>
</dbReference>
<evidence type="ECO:0000256" key="11">
    <source>
        <dbReference type="HAMAP-Rule" id="MF_01490"/>
    </source>
</evidence>